<feature type="transmembrane region" description="Helical" evidence="1">
    <location>
        <begin position="87"/>
        <end position="107"/>
    </location>
</feature>
<dbReference type="RefSeq" id="WP_398711102.1">
    <property type="nucleotide sequence ID" value="NZ_JBIRUI010000012.1"/>
</dbReference>
<feature type="transmembrane region" description="Helical" evidence="1">
    <location>
        <begin position="195"/>
        <end position="216"/>
    </location>
</feature>
<name>A0ABW7UDH9_9ACTN</name>
<gene>
    <name evidence="2" type="ORF">ACH407_25325</name>
</gene>
<keyword evidence="1" id="KW-0472">Membrane</keyword>
<evidence type="ECO:0000256" key="1">
    <source>
        <dbReference type="SAM" id="Phobius"/>
    </source>
</evidence>
<organism evidence="2 3">
    <name type="scientific">Streptomyces litmocidini</name>
    <dbReference type="NCBI Taxonomy" id="67318"/>
    <lineage>
        <taxon>Bacteria</taxon>
        <taxon>Bacillati</taxon>
        <taxon>Actinomycetota</taxon>
        <taxon>Actinomycetes</taxon>
        <taxon>Kitasatosporales</taxon>
        <taxon>Streptomycetaceae</taxon>
        <taxon>Streptomyces</taxon>
    </lineage>
</organism>
<evidence type="ECO:0000313" key="3">
    <source>
        <dbReference type="Proteomes" id="UP001611339"/>
    </source>
</evidence>
<feature type="transmembrane region" description="Helical" evidence="1">
    <location>
        <begin position="255"/>
        <end position="279"/>
    </location>
</feature>
<comment type="caution">
    <text evidence="2">The sequence shown here is derived from an EMBL/GenBank/DDBJ whole genome shotgun (WGS) entry which is preliminary data.</text>
</comment>
<dbReference type="Proteomes" id="UP001611339">
    <property type="component" value="Unassembled WGS sequence"/>
</dbReference>
<protein>
    <submittedName>
        <fullName evidence="2">Uncharacterized protein</fullName>
    </submittedName>
</protein>
<sequence>MRRTGRRRAEVGGDGRGDGLQGSLLREIAAAPGRLPEALALFALRHLGPGAGPSVERLRAAHPDADATALRALVVTRGRRRVTAEGSFVGGPFLFLIPVAFCGALLAQARIVLELAATEGRDTTDPERAAELLVLQGVYADTAAARAALDAAPDRSRSESRQGRVTALRDLVLRMAWLLGLLTPSDEKVGLWTRIGQWALVGCVFLVGLVAPLVWLPYMAFSYNRATNRLVDRATVFYIGSRDLRTSRGIRVDPATAVAGLRALGSMMLPTVALLLVIATDTRIAGGRWPVVGIVLTTSCLVTGGWWLWRRRRQRREASP</sequence>
<keyword evidence="3" id="KW-1185">Reference proteome</keyword>
<evidence type="ECO:0000313" key="2">
    <source>
        <dbReference type="EMBL" id="MFI1716879.1"/>
    </source>
</evidence>
<keyword evidence="1" id="KW-1133">Transmembrane helix</keyword>
<accession>A0ABW7UDH9</accession>
<keyword evidence="1" id="KW-0812">Transmembrane</keyword>
<proteinExistence type="predicted"/>
<feature type="transmembrane region" description="Helical" evidence="1">
    <location>
        <begin position="291"/>
        <end position="309"/>
    </location>
</feature>
<reference evidence="2 3" key="1">
    <citation type="submission" date="2024-10" db="EMBL/GenBank/DDBJ databases">
        <title>The Natural Products Discovery Center: Release of the First 8490 Sequenced Strains for Exploring Actinobacteria Biosynthetic Diversity.</title>
        <authorList>
            <person name="Kalkreuter E."/>
            <person name="Kautsar S.A."/>
            <person name="Yang D."/>
            <person name="Bader C.D."/>
            <person name="Teijaro C.N."/>
            <person name="Fluegel L."/>
            <person name="Davis C.M."/>
            <person name="Simpson J.R."/>
            <person name="Lauterbach L."/>
            <person name="Steele A.D."/>
            <person name="Gui C."/>
            <person name="Meng S."/>
            <person name="Li G."/>
            <person name="Viehrig K."/>
            <person name="Ye F."/>
            <person name="Su P."/>
            <person name="Kiefer A.F."/>
            <person name="Nichols A."/>
            <person name="Cepeda A.J."/>
            <person name="Yan W."/>
            <person name="Fan B."/>
            <person name="Jiang Y."/>
            <person name="Adhikari A."/>
            <person name="Zheng C.-J."/>
            <person name="Schuster L."/>
            <person name="Cowan T.M."/>
            <person name="Smanski M.J."/>
            <person name="Chevrette M.G."/>
            <person name="De Carvalho L.P.S."/>
            <person name="Shen B."/>
        </authorList>
    </citation>
    <scope>NUCLEOTIDE SEQUENCE [LARGE SCALE GENOMIC DNA]</scope>
    <source>
        <strain evidence="2 3">NPDC020602</strain>
    </source>
</reference>
<dbReference type="EMBL" id="JBIRUI010000012">
    <property type="protein sequence ID" value="MFI1716879.1"/>
    <property type="molecule type" value="Genomic_DNA"/>
</dbReference>